<organism evidence="1 2">
    <name type="scientific">Treponema phagedenis</name>
    <dbReference type="NCBI Taxonomy" id="162"/>
    <lineage>
        <taxon>Bacteria</taxon>
        <taxon>Pseudomonadati</taxon>
        <taxon>Spirochaetota</taxon>
        <taxon>Spirochaetia</taxon>
        <taxon>Spirochaetales</taxon>
        <taxon>Treponemataceae</taxon>
        <taxon>Treponema</taxon>
    </lineage>
</organism>
<dbReference type="EMBL" id="CDNC01000013">
    <property type="protein sequence ID" value="CEM61758.1"/>
    <property type="molecule type" value="Genomic_DNA"/>
</dbReference>
<evidence type="ECO:0000313" key="1">
    <source>
        <dbReference type="EMBL" id="CEM61758.1"/>
    </source>
</evidence>
<dbReference type="AlphaFoldDB" id="A0A0B7GTE3"/>
<evidence type="ECO:0000313" key="2">
    <source>
        <dbReference type="Proteomes" id="UP000042527"/>
    </source>
</evidence>
<reference evidence="2" key="1">
    <citation type="submission" date="2015-01" db="EMBL/GenBank/DDBJ databases">
        <authorList>
            <person name="Manzoor Shahid"/>
            <person name="Zubair Saima"/>
        </authorList>
    </citation>
    <scope>NUCLEOTIDE SEQUENCE [LARGE SCALE GENOMIC DNA]</scope>
    <source>
        <strain evidence="2">V1</strain>
    </source>
</reference>
<protein>
    <submittedName>
        <fullName evidence="1">Uncharacterized protein</fullName>
    </submittedName>
</protein>
<sequence>MFTIYQTRIEVSKKRYINYIDVFTGLYERVENLCIVKLLENLFRIFYK</sequence>
<proteinExistence type="predicted"/>
<name>A0A0B7GTE3_TREPH</name>
<gene>
    <name evidence="1" type="ORF">TPHV1_200048</name>
</gene>
<keyword evidence="2" id="KW-1185">Reference proteome</keyword>
<dbReference type="Proteomes" id="UP000042527">
    <property type="component" value="Unassembled WGS sequence"/>
</dbReference>
<accession>A0A0B7GTE3</accession>